<dbReference type="PANTHER" id="PTHR43464:SF83">
    <property type="entry name" value="MALONYL-[ACYL-CARRIER PROTEIN] O-METHYLTRANSFERASE"/>
    <property type="match status" value="1"/>
</dbReference>
<dbReference type="Pfam" id="PF08241">
    <property type="entry name" value="Methyltransf_11"/>
    <property type="match status" value="1"/>
</dbReference>
<evidence type="ECO:0000313" key="2">
    <source>
        <dbReference type="EMBL" id="MBU2665870.1"/>
    </source>
</evidence>
<proteinExistence type="predicted"/>
<sequence length="260" mass="29101">MREVNYDERQHRVYARARALPPEMLTEWVHVFARHAPGRRPLTVVDVGSGTGRFTPALADEFGGPVTGVEPYDRMREAAELHAAHPGVTYVPGSATEIPVPDQSCDLALLFLVLHHVRDHAAAAAELARVLKPGGRVLIRSLFPDRMPELPWYSYFPGIRLIDEQIFPRLDPLLETFTAAGLRLVTVERVQERIADSLADYENRLKLRGSSTFERLTEEEIAVGFEALDAAVRAERRPRPVEEESDLLVLELPAEPTATI</sequence>
<dbReference type="GO" id="GO:0032259">
    <property type="term" value="P:methylation"/>
    <property type="evidence" value="ECO:0007669"/>
    <property type="project" value="UniProtKB-KW"/>
</dbReference>
<dbReference type="GO" id="GO:0008168">
    <property type="term" value="F:methyltransferase activity"/>
    <property type="evidence" value="ECO:0007669"/>
    <property type="project" value="UniProtKB-KW"/>
</dbReference>
<evidence type="ECO:0000259" key="1">
    <source>
        <dbReference type="Pfam" id="PF08241"/>
    </source>
</evidence>
<reference evidence="2 3" key="1">
    <citation type="submission" date="2021-06" db="EMBL/GenBank/DDBJ databases">
        <title>Actinoplanes lichenicola sp. nov., and Actinoplanes ovalisporus sp. nov., isolated from lichen in Thailand.</title>
        <authorList>
            <person name="Saeng-In P."/>
            <person name="Kanchanasin P."/>
            <person name="Yuki M."/>
            <person name="Kudo T."/>
            <person name="Ohkuma M."/>
            <person name="Phongsopitanun W."/>
            <person name="Tanasupawat S."/>
        </authorList>
    </citation>
    <scope>NUCLEOTIDE SEQUENCE [LARGE SCALE GENOMIC DNA]</scope>
    <source>
        <strain evidence="2 3">NBRC 110975</strain>
    </source>
</reference>
<dbReference type="SUPFAM" id="SSF53335">
    <property type="entry name" value="S-adenosyl-L-methionine-dependent methyltransferases"/>
    <property type="match status" value="1"/>
</dbReference>
<dbReference type="EMBL" id="JAHKKG010000006">
    <property type="protein sequence ID" value="MBU2665870.1"/>
    <property type="molecule type" value="Genomic_DNA"/>
</dbReference>
<name>A0ABS5YQZ4_9ACTN</name>
<keyword evidence="3" id="KW-1185">Reference proteome</keyword>
<dbReference type="InterPro" id="IPR029063">
    <property type="entry name" value="SAM-dependent_MTases_sf"/>
</dbReference>
<organism evidence="2 3">
    <name type="scientific">Paractinoplanes bogorensis</name>
    <dbReference type="NCBI Taxonomy" id="1610840"/>
    <lineage>
        <taxon>Bacteria</taxon>
        <taxon>Bacillati</taxon>
        <taxon>Actinomycetota</taxon>
        <taxon>Actinomycetes</taxon>
        <taxon>Micromonosporales</taxon>
        <taxon>Micromonosporaceae</taxon>
        <taxon>Paractinoplanes</taxon>
    </lineage>
</organism>
<dbReference type="Gene3D" id="3.40.50.150">
    <property type="entry name" value="Vaccinia Virus protein VP39"/>
    <property type="match status" value="1"/>
</dbReference>
<evidence type="ECO:0000313" key="3">
    <source>
        <dbReference type="Proteomes" id="UP001519654"/>
    </source>
</evidence>
<comment type="caution">
    <text evidence="2">The sequence shown here is derived from an EMBL/GenBank/DDBJ whole genome shotgun (WGS) entry which is preliminary data.</text>
</comment>
<feature type="domain" description="Methyltransferase type 11" evidence="1">
    <location>
        <begin position="45"/>
        <end position="139"/>
    </location>
</feature>
<dbReference type="PANTHER" id="PTHR43464">
    <property type="entry name" value="METHYLTRANSFERASE"/>
    <property type="match status" value="1"/>
</dbReference>
<protein>
    <submittedName>
        <fullName evidence="2">Class I SAM-dependent methyltransferase</fullName>
    </submittedName>
</protein>
<keyword evidence="2" id="KW-0808">Transferase</keyword>
<dbReference type="Proteomes" id="UP001519654">
    <property type="component" value="Unassembled WGS sequence"/>
</dbReference>
<dbReference type="CDD" id="cd02440">
    <property type="entry name" value="AdoMet_MTases"/>
    <property type="match status" value="1"/>
</dbReference>
<gene>
    <name evidence="2" type="ORF">KOI35_20370</name>
</gene>
<keyword evidence="2" id="KW-0489">Methyltransferase</keyword>
<accession>A0ABS5YQZ4</accession>
<dbReference type="InterPro" id="IPR013216">
    <property type="entry name" value="Methyltransf_11"/>
</dbReference>